<dbReference type="EMBL" id="AZEC01000002">
    <property type="protein sequence ID" value="KRL14247.1"/>
    <property type="molecule type" value="Genomic_DNA"/>
</dbReference>
<dbReference type="RefSeq" id="WP_057818287.1">
    <property type="nucleotide sequence ID" value="NZ_AZEC01000002.1"/>
</dbReference>
<dbReference type="PIRSF" id="PIRSF028756">
    <property type="entry name" value="PPK2_prd"/>
    <property type="match status" value="1"/>
</dbReference>
<protein>
    <submittedName>
        <fullName evidence="4">Polyphosphate AMP phosphotransferase</fullName>
    </submittedName>
</protein>
<keyword evidence="2" id="KW-0418">Kinase</keyword>
<dbReference type="InterPro" id="IPR022488">
    <property type="entry name" value="PPK2-related"/>
</dbReference>
<dbReference type="Gene3D" id="3.40.50.300">
    <property type="entry name" value="P-loop containing nucleotide triphosphate hydrolases"/>
    <property type="match status" value="1"/>
</dbReference>
<gene>
    <name evidence="4" type="ORF">FD09_GL001414</name>
</gene>
<dbReference type="NCBIfam" id="TIGR03709">
    <property type="entry name" value="PPK2_rel_1"/>
    <property type="match status" value="1"/>
</dbReference>
<dbReference type="GO" id="GO:0006797">
    <property type="term" value="P:polyphosphate metabolic process"/>
    <property type="evidence" value="ECO:0007669"/>
    <property type="project" value="InterPro"/>
</dbReference>
<evidence type="ECO:0000313" key="4">
    <source>
        <dbReference type="EMBL" id="KRL14247.1"/>
    </source>
</evidence>
<organism evidence="4 5">
    <name type="scientific">Schleiferilactobacillus perolens DSM 12744</name>
    <dbReference type="NCBI Taxonomy" id="1423792"/>
    <lineage>
        <taxon>Bacteria</taxon>
        <taxon>Bacillati</taxon>
        <taxon>Bacillota</taxon>
        <taxon>Bacilli</taxon>
        <taxon>Lactobacillales</taxon>
        <taxon>Lactobacillaceae</taxon>
        <taxon>Schleiferilactobacillus</taxon>
    </lineage>
</organism>
<comment type="caution">
    <text evidence="4">The sequence shown here is derived from an EMBL/GenBank/DDBJ whole genome shotgun (WGS) entry which is preliminary data.</text>
</comment>
<evidence type="ECO:0000256" key="2">
    <source>
        <dbReference type="ARBA" id="ARBA00022777"/>
    </source>
</evidence>
<accession>A0A0R1N1W6</accession>
<evidence type="ECO:0000313" key="5">
    <source>
        <dbReference type="Proteomes" id="UP000051330"/>
    </source>
</evidence>
<reference evidence="4 5" key="1">
    <citation type="journal article" date="2015" name="Genome Announc.">
        <title>Expanding the biotechnology potential of lactobacilli through comparative genomics of 213 strains and associated genera.</title>
        <authorList>
            <person name="Sun Z."/>
            <person name="Harris H.M."/>
            <person name="McCann A."/>
            <person name="Guo C."/>
            <person name="Argimon S."/>
            <person name="Zhang W."/>
            <person name="Yang X."/>
            <person name="Jeffery I.B."/>
            <person name="Cooney J.C."/>
            <person name="Kagawa T.F."/>
            <person name="Liu W."/>
            <person name="Song Y."/>
            <person name="Salvetti E."/>
            <person name="Wrobel A."/>
            <person name="Rasinkangas P."/>
            <person name="Parkhill J."/>
            <person name="Rea M.C."/>
            <person name="O'Sullivan O."/>
            <person name="Ritari J."/>
            <person name="Douillard F.P."/>
            <person name="Paul Ross R."/>
            <person name="Yang R."/>
            <person name="Briner A.E."/>
            <person name="Felis G.E."/>
            <person name="de Vos W.M."/>
            <person name="Barrangou R."/>
            <person name="Klaenhammer T.R."/>
            <person name="Caufield P.W."/>
            <person name="Cui Y."/>
            <person name="Zhang H."/>
            <person name="O'Toole P.W."/>
        </authorList>
    </citation>
    <scope>NUCLEOTIDE SEQUENCE [LARGE SCALE GENOMIC DNA]</scope>
    <source>
        <strain evidence="4 5">DSM 12744</strain>
    </source>
</reference>
<dbReference type="PATRIC" id="fig|1423792.3.peg.1431"/>
<evidence type="ECO:0000256" key="1">
    <source>
        <dbReference type="ARBA" id="ARBA00022679"/>
    </source>
</evidence>
<proteinExistence type="predicted"/>
<name>A0A0R1N1W6_9LACO</name>
<dbReference type="InterPro" id="IPR022300">
    <property type="entry name" value="PPK2-rel_1"/>
</dbReference>
<dbReference type="GO" id="GO:0008976">
    <property type="term" value="F:polyphosphate kinase activity"/>
    <property type="evidence" value="ECO:0007669"/>
    <property type="project" value="InterPro"/>
</dbReference>
<sequence length="291" mass="34159">MELKQYRYTGANHFKIADWSTTPPTEFQGKKDDIKKSIAQEVKKLADAQDKLYAQNRYSVLILFQAMDAAGKDGMIKHVMTGLNPQGIHVTPFKVPTSLELAHDYLWRERNAFPKSGEIAIFNRSYYEEVLVDKVHPENILNEHIPGIDGVDDITADFWYHRYEDLQYLETFAQRNGTIVLKFFLHLSKEEQRRRFLSRIEVPEKNWKFSAADIRERRFWDDYQEAYQDAIDHTATNITPWYVIPADDKWYARWIVSQIINARMAELPLHFPTVTKEQKLALASAMDQLKQ</sequence>
<evidence type="ECO:0000259" key="3">
    <source>
        <dbReference type="Pfam" id="PF03976"/>
    </source>
</evidence>
<dbReference type="STRING" id="1423792.FD09_GL001414"/>
<dbReference type="AlphaFoldDB" id="A0A0R1N1W6"/>
<keyword evidence="5" id="KW-1185">Reference proteome</keyword>
<dbReference type="InterPro" id="IPR016898">
    <property type="entry name" value="Polyphosphate_phosphotransfera"/>
</dbReference>
<dbReference type="Proteomes" id="UP000051330">
    <property type="component" value="Unassembled WGS sequence"/>
</dbReference>
<dbReference type="OrthoDB" id="9775224at2"/>
<dbReference type="PANTHER" id="PTHR34383:SF3">
    <property type="entry name" value="POLYPHOSPHATE:AMP PHOSPHOTRANSFERASE"/>
    <property type="match status" value="1"/>
</dbReference>
<feature type="domain" description="Polyphosphate kinase-2-related" evidence="3">
    <location>
        <begin position="30"/>
        <end position="264"/>
    </location>
</feature>
<dbReference type="PANTHER" id="PTHR34383">
    <property type="entry name" value="POLYPHOSPHATE:AMP PHOSPHOTRANSFERASE-RELATED"/>
    <property type="match status" value="1"/>
</dbReference>
<dbReference type="Pfam" id="PF03976">
    <property type="entry name" value="PPK2"/>
    <property type="match status" value="1"/>
</dbReference>
<keyword evidence="1 4" id="KW-0808">Transferase</keyword>
<dbReference type="SUPFAM" id="SSF52540">
    <property type="entry name" value="P-loop containing nucleoside triphosphate hydrolases"/>
    <property type="match status" value="1"/>
</dbReference>
<dbReference type="InterPro" id="IPR027417">
    <property type="entry name" value="P-loop_NTPase"/>
</dbReference>